<dbReference type="OrthoDB" id="1470350at2759"/>
<dbReference type="Gene3D" id="1.10.630.10">
    <property type="entry name" value="Cytochrome P450"/>
    <property type="match status" value="1"/>
</dbReference>
<evidence type="ECO:0000313" key="2">
    <source>
        <dbReference type="Proteomes" id="UP000077266"/>
    </source>
</evidence>
<sequence>ALVQEACDESRFVKSTRGPLDQIRNLTGDALFTAHHDEENWGLAHRILMPAFGPASIRNMFDDMKDILGQLVLKWERFGPDHPIDPTDDFTRLAFDTLALCSSPPFVSAMGSFLAESGRRVSRPGILQLLVGSKQYEEDMSVMLQLAEKIVAERRAKPTEGKDLLNLMLTARDTVTGRGLTDKSIYEQVRAPSLLLPLSSSLPFPY</sequence>
<accession>A0A165LW89</accession>
<dbReference type="STRING" id="1314781.A0A165LW89"/>
<dbReference type="GO" id="GO:0020037">
    <property type="term" value="F:heme binding"/>
    <property type="evidence" value="ECO:0007669"/>
    <property type="project" value="InterPro"/>
</dbReference>
<proteinExistence type="predicted"/>
<feature type="non-terminal residue" evidence="1">
    <location>
        <position position="1"/>
    </location>
</feature>
<reference evidence="1 2" key="1">
    <citation type="journal article" date="2016" name="Mol. Biol. Evol.">
        <title>Comparative Genomics of Early-Diverging Mushroom-Forming Fungi Provides Insights into the Origins of Lignocellulose Decay Capabilities.</title>
        <authorList>
            <person name="Nagy L.G."/>
            <person name="Riley R."/>
            <person name="Tritt A."/>
            <person name="Adam C."/>
            <person name="Daum C."/>
            <person name="Floudas D."/>
            <person name="Sun H."/>
            <person name="Yadav J.S."/>
            <person name="Pangilinan J."/>
            <person name="Larsson K.H."/>
            <person name="Matsuura K."/>
            <person name="Barry K."/>
            <person name="Labutti K."/>
            <person name="Kuo R."/>
            <person name="Ohm R.A."/>
            <person name="Bhattacharya S.S."/>
            <person name="Shirouzu T."/>
            <person name="Yoshinaga Y."/>
            <person name="Martin F.M."/>
            <person name="Grigoriev I.V."/>
            <person name="Hibbett D.S."/>
        </authorList>
    </citation>
    <scope>NUCLEOTIDE SEQUENCE [LARGE SCALE GENOMIC DNA]</scope>
    <source>
        <strain evidence="1 2">HHB12029</strain>
    </source>
</reference>
<evidence type="ECO:0000313" key="1">
    <source>
        <dbReference type="EMBL" id="KZV98416.1"/>
    </source>
</evidence>
<organism evidence="1 2">
    <name type="scientific">Exidia glandulosa HHB12029</name>
    <dbReference type="NCBI Taxonomy" id="1314781"/>
    <lineage>
        <taxon>Eukaryota</taxon>
        <taxon>Fungi</taxon>
        <taxon>Dikarya</taxon>
        <taxon>Basidiomycota</taxon>
        <taxon>Agaricomycotina</taxon>
        <taxon>Agaricomycetes</taxon>
        <taxon>Auriculariales</taxon>
        <taxon>Exidiaceae</taxon>
        <taxon>Exidia</taxon>
    </lineage>
</organism>
<dbReference type="AlphaFoldDB" id="A0A165LW89"/>
<name>A0A165LW89_EXIGL</name>
<dbReference type="GO" id="GO:0016705">
    <property type="term" value="F:oxidoreductase activity, acting on paired donors, with incorporation or reduction of molecular oxygen"/>
    <property type="evidence" value="ECO:0007669"/>
    <property type="project" value="InterPro"/>
</dbReference>
<dbReference type="GO" id="GO:0004497">
    <property type="term" value="F:monooxygenase activity"/>
    <property type="evidence" value="ECO:0007669"/>
    <property type="project" value="InterPro"/>
</dbReference>
<dbReference type="InParanoid" id="A0A165LW89"/>
<dbReference type="InterPro" id="IPR036396">
    <property type="entry name" value="Cyt_P450_sf"/>
</dbReference>
<protein>
    <submittedName>
        <fullName evidence="1">Cytochrome P450</fullName>
    </submittedName>
</protein>
<dbReference type="GO" id="GO:0005506">
    <property type="term" value="F:iron ion binding"/>
    <property type="evidence" value="ECO:0007669"/>
    <property type="project" value="InterPro"/>
</dbReference>
<keyword evidence="2" id="KW-1185">Reference proteome</keyword>
<dbReference type="EMBL" id="KV425919">
    <property type="protein sequence ID" value="KZV98416.1"/>
    <property type="molecule type" value="Genomic_DNA"/>
</dbReference>
<gene>
    <name evidence="1" type="ORF">EXIGLDRAFT_607015</name>
</gene>
<dbReference type="Proteomes" id="UP000077266">
    <property type="component" value="Unassembled WGS sequence"/>
</dbReference>
<dbReference type="SUPFAM" id="SSF48264">
    <property type="entry name" value="Cytochrome P450"/>
    <property type="match status" value="1"/>
</dbReference>